<dbReference type="AlphaFoldDB" id="A0A2S9KDY1"/>
<keyword evidence="3" id="KW-1185">Reference proteome</keyword>
<dbReference type="Pfam" id="PF14279">
    <property type="entry name" value="HNH_5"/>
    <property type="match status" value="1"/>
</dbReference>
<protein>
    <recommendedName>
        <fullName evidence="1">HNH endonuclease 5 domain-containing protein</fullName>
    </recommendedName>
</protein>
<dbReference type="OrthoDB" id="255953at2"/>
<dbReference type="RefSeq" id="WP_105729616.1">
    <property type="nucleotide sequence ID" value="NZ_PVLR01000024.1"/>
</dbReference>
<dbReference type="EMBL" id="PVLR01000024">
    <property type="protein sequence ID" value="PRD68657.1"/>
    <property type="molecule type" value="Genomic_DNA"/>
</dbReference>
<evidence type="ECO:0000313" key="3">
    <source>
        <dbReference type="Proteomes" id="UP000238326"/>
    </source>
</evidence>
<dbReference type="Proteomes" id="UP000238326">
    <property type="component" value="Unassembled WGS sequence"/>
</dbReference>
<proteinExistence type="predicted"/>
<organism evidence="2 3">
    <name type="scientific">Malikia spinosa</name>
    <dbReference type="NCBI Taxonomy" id="86180"/>
    <lineage>
        <taxon>Bacteria</taxon>
        <taxon>Pseudomonadati</taxon>
        <taxon>Pseudomonadota</taxon>
        <taxon>Betaproteobacteria</taxon>
        <taxon>Burkholderiales</taxon>
        <taxon>Comamonadaceae</taxon>
        <taxon>Malikia</taxon>
    </lineage>
</organism>
<accession>A0A2S9KDY1</accession>
<reference evidence="2 3" key="1">
    <citation type="submission" date="2018-03" db="EMBL/GenBank/DDBJ databases">
        <title>Comparative genomics illustrates the genes involved in a hyperalkaliphilic mechanisms of Serpentinomonas isolated from highly-alkaline calcium-rich serpentinized springs.</title>
        <authorList>
            <person name="Suzuki S."/>
            <person name="Ishii S."/>
            <person name="Walworth N."/>
            <person name="Bird L."/>
            <person name="Kuenen J.G."/>
            <person name="Nealson K.H."/>
        </authorList>
    </citation>
    <scope>NUCLEOTIDE SEQUENCE [LARGE SCALE GENOMIC DNA]</scope>
    <source>
        <strain evidence="2 3">83</strain>
    </source>
</reference>
<evidence type="ECO:0000313" key="2">
    <source>
        <dbReference type="EMBL" id="PRD68657.1"/>
    </source>
</evidence>
<sequence length="361" mass="41189">MTQSAEINAVQLRADIKKAMVERLEWFDTRYKIANMFAFRPDSERVYLGDKAKQVCRYCGRAAPEVKFKKLAHAIPDQVGNDWLFDYEECDTCNGDFAKRIEDDFGKWTLPWRSLGRIKGKEGVPSIKSNDKKFRIDATVASTPAETGSGAVRHDLKILMGANDVRHELDEATKTVKLTLDRPAYVPMGVFKCLVKMAIAVMPPDVEYRCAHLKKWILLPTHTFESYPYRPLSILYQFAPGPVPNDGVACWLLRRKLGSPDDCLYIQFILQLSNHVFQIALPMHIEDRKQLEVGKFTTALWPNTWANVEHQLRYGRTGHKDFDMSGTELVRGESTLMTFNYDQLIDQPDIVAVPDAEPEAD</sequence>
<evidence type="ECO:0000259" key="1">
    <source>
        <dbReference type="Pfam" id="PF14279"/>
    </source>
</evidence>
<gene>
    <name evidence="2" type="ORF">C6P61_09080</name>
</gene>
<comment type="caution">
    <text evidence="2">The sequence shown here is derived from an EMBL/GenBank/DDBJ whole genome shotgun (WGS) entry which is preliminary data.</text>
</comment>
<dbReference type="InterPro" id="IPR029471">
    <property type="entry name" value="HNH_5"/>
</dbReference>
<name>A0A2S9KDY1_9BURK</name>
<feature type="domain" description="HNH endonuclease 5" evidence="1">
    <location>
        <begin position="56"/>
        <end position="107"/>
    </location>
</feature>